<feature type="domain" description="TIR" evidence="2">
    <location>
        <begin position="8"/>
        <end position="171"/>
    </location>
</feature>
<organism evidence="3 4">
    <name type="scientific">Arabis nemorensis</name>
    <dbReference type="NCBI Taxonomy" id="586526"/>
    <lineage>
        <taxon>Eukaryota</taxon>
        <taxon>Viridiplantae</taxon>
        <taxon>Streptophyta</taxon>
        <taxon>Embryophyta</taxon>
        <taxon>Tracheophyta</taxon>
        <taxon>Spermatophyta</taxon>
        <taxon>Magnoliopsida</taxon>
        <taxon>eudicotyledons</taxon>
        <taxon>Gunneridae</taxon>
        <taxon>Pentapetalae</taxon>
        <taxon>rosids</taxon>
        <taxon>malvids</taxon>
        <taxon>Brassicales</taxon>
        <taxon>Brassicaceae</taxon>
        <taxon>Arabideae</taxon>
        <taxon>Arabis</taxon>
    </lineage>
</organism>
<evidence type="ECO:0000256" key="1">
    <source>
        <dbReference type="ARBA" id="ARBA00023027"/>
    </source>
</evidence>
<evidence type="ECO:0000259" key="2">
    <source>
        <dbReference type="PROSITE" id="PS50104"/>
    </source>
</evidence>
<keyword evidence="1" id="KW-0520">NAD</keyword>
<dbReference type="Pfam" id="PF01582">
    <property type="entry name" value="TIR"/>
    <property type="match status" value="1"/>
</dbReference>
<sequence>MTISSPTQTHQVFFNYRGEQLRYNFISHLIDAFERHKIKFIIDIYEQRGKDLKDLFVRIEESRIALAIFSTRYAESSWCMDELVKMKKLADQGKLIVIPIFYKVKAKDVRGQEGEFGDNFWKLAKASSGDQIKKWKEALECISDKMGLSFRDKSSEADFVKKIVKEVQRVIAAIESEDDKNNFVVNGESLRIAISIVCLFKLNHQILGPRREPEEVVPGDPQEAWETFPPDHWGLFIS</sequence>
<dbReference type="FunFam" id="3.40.50.10140:FF:000007">
    <property type="entry name" value="Disease resistance protein (TIR-NBS-LRR class)"/>
    <property type="match status" value="1"/>
</dbReference>
<proteinExistence type="predicted"/>
<dbReference type="EMBL" id="CABITT030000005">
    <property type="protein sequence ID" value="VVB03959.1"/>
    <property type="molecule type" value="Genomic_DNA"/>
</dbReference>
<reference evidence="3" key="1">
    <citation type="submission" date="2019-07" db="EMBL/GenBank/DDBJ databases">
        <authorList>
            <person name="Dittberner H."/>
        </authorList>
    </citation>
    <scope>NUCLEOTIDE SEQUENCE [LARGE SCALE GENOMIC DNA]</scope>
</reference>
<name>A0A565BRG6_9BRAS</name>
<gene>
    <name evidence="3" type="ORF">ANE_LOCUS14403</name>
</gene>
<evidence type="ECO:0000313" key="3">
    <source>
        <dbReference type="EMBL" id="VVB03959.1"/>
    </source>
</evidence>
<dbReference type="SUPFAM" id="SSF52200">
    <property type="entry name" value="Toll/Interleukin receptor TIR domain"/>
    <property type="match status" value="1"/>
</dbReference>
<dbReference type="PANTHER" id="PTHR32009:SF63">
    <property type="entry name" value="RESISTANCE PROTEIN (TIR CLASS), PUTATIVE-RELATED"/>
    <property type="match status" value="1"/>
</dbReference>
<dbReference type="SMART" id="SM00255">
    <property type="entry name" value="TIR"/>
    <property type="match status" value="1"/>
</dbReference>
<dbReference type="OrthoDB" id="1091562at2759"/>
<dbReference type="PROSITE" id="PS50104">
    <property type="entry name" value="TIR"/>
    <property type="match status" value="1"/>
</dbReference>
<dbReference type="InterPro" id="IPR035897">
    <property type="entry name" value="Toll_tir_struct_dom_sf"/>
</dbReference>
<keyword evidence="4" id="KW-1185">Reference proteome</keyword>
<comment type="caution">
    <text evidence="3">The sequence shown here is derived from an EMBL/GenBank/DDBJ whole genome shotgun (WGS) entry which is preliminary data.</text>
</comment>
<protein>
    <recommendedName>
        <fullName evidence="2">TIR domain-containing protein</fullName>
    </recommendedName>
</protein>
<accession>A0A565BRG6</accession>
<dbReference type="Proteomes" id="UP000489600">
    <property type="component" value="Unassembled WGS sequence"/>
</dbReference>
<evidence type="ECO:0000313" key="4">
    <source>
        <dbReference type="Proteomes" id="UP000489600"/>
    </source>
</evidence>
<dbReference type="InterPro" id="IPR000157">
    <property type="entry name" value="TIR_dom"/>
</dbReference>
<dbReference type="PANTHER" id="PTHR32009">
    <property type="entry name" value="TMV RESISTANCE PROTEIN N-LIKE"/>
    <property type="match status" value="1"/>
</dbReference>
<dbReference type="GO" id="GO:0007165">
    <property type="term" value="P:signal transduction"/>
    <property type="evidence" value="ECO:0007669"/>
    <property type="project" value="InterPro"/>
</dbReference>
<dbReference type="AlphaFoldDB" id="A0A565BRG6"/>
<dbReference type="Gene3D" id="3.40.50.10140">
    <property type="entry name" value="Toll/interleukin-1 receptor homology (TIR) domain"/>
    <property type="match status" value="1"/>
</dbReference>